<keyword evidence="2" id="KW-1015">Disulfide bond</keyword>
<dbReference type="InterPro" id="IPR001124">
    <property type="entry name" value="Lipid-bd_serum_glycop_C"/>
</dbReference>
<dbReference type="InterPro" id="IPR017942">
    <property type="entry name" value="Lipid-bd_serum_glycop_N"/>
</dbReference>
<dbReference type="InterPro" id="IPR017943">
    <property type="entry name" value="Bactericidal_perm-incr_a/b_dom"/>
</dbReference>
<organism evidence="6">
    <name type="scientific">Laxus oneistus</name>
    <dbReference type="NCBI Taxonomy" id="74811"/>
    <lineage>
        <taxon>Eukaryota</taxon>
        <taxon>Metazoa</taxon>
        <taxon>Ecdysozoa</taxon>
        <taxon>Nematoda</taxon>
        <taxon>Chromadorea</taxon>
        <taxon>Desmodorida</taxon>
        <taxon>Desmodorina</taxon>
        <taxon>Desmodoroidea</taxon>
        <taxon>Desmodoridae</taxon>
        <taxon>Stilbonematinae</taxon>
        <taxon>Laxus</taxon>
    </lineage>
</organism>
<dbReference type="Pfam" id="PF01273">
    <property type="entry name" value="LBP_BPI_CETP"/>
    <property type="match status" value="1"/>
</dbReference>
<feature type="chain" id="PRO_5003832810" evidence="3">
    <location>
        <begin position="26"/>
        <end position="483"/>
    </location>
</feature>
<protein>
    <submittedName>
        <fullName evidence="6">Lipopolysaccharide binding/bactericidal permeability increasing protein-1</fullName>
    </submittedName>
</protein>
<dbReference type="Gene3D" id="3.15.20.10">
    <property type="entry name" value="Bactericidal permeability-increasing protein, domain 2"/>
    <property type="match status" value="1"/>
</dbReference>
<feature type="signal peptide" evidence="3">
    <location>
        <begin position="1"/>
        <end position="25"/>
    </location>
</feature>
<dbReference type="SMR" id="K0F6W4"/>
<keyword evidence="3" id="KW-0732">Signal</keyword>
<dbReference type="SUPFAM" id="SSF55394">
    <property type="entry name" value="Bactericidal permeability-increasing protein, BPI"/>
    <property type="match status" value="2"/>
</dbReference>
<dbReference type="SMART" id="SM00329">
    <property type="entry name" value="BPI2"/>
    <property type="match status" value="1"/>
</dbReference>
<dbReference type="EMBL" id="JX440861">
    <property type="protein sequence ID" value="AFU08550.1"/>
    <property type="molecule type" value="mRNA"/>
</dbReference>
<dbReference type="SMART" id="SM00328">
    <property type="entry name" value="BPI1"/>
    <property type="match status" value="1"/>
</dbReference>
<sequence length="483" mass="54133">MVSKTEKGKLVVIIALMCVIIYTNAQNVSNPQEGGRPGNPGFEIRISPKGMKYAVRVAGNLLNSKIQHSANSLPGFHTSSARIWNLRIYEFRPPTYSYGVSAPNRLGWYSKGGKVSISGNWKVWKKIWFVPISKSGRFTSSASNLRVSISAALIRNSKGVMQLENVRCYTYIGHLSLNLHGGFLDWIIDRFSWLIADKVKPMLERRLCAQATEFVNNNVNAELRTFPTELPISPKFYLDYSLTSHPKMSEGSIVLPFKGEIRYYKNSEPLTFYPHKMQVQLSNSRMVYFYGSDYIMNSFLAYAHKYGLLYFAVDKKTFPSAADYLKTSCGLLDVCLGTLFEDIAAEYPNTFASARVETTADPTVLFTPGKAIVQVVGKLSLYIEGKKVKSLGFSFSADLKLKVTPDLEKVFGSIKINKFKLFGFNHVSADLIIEMAKSTLQKKANKLLKTGFPIPIIQGFQIKSAHLRLLKRTAELSADLSHT</sequence>
<accession>K0F6W4</accession>
<dbReference type="Gene3D" id="3.15.10.10">
    <property type="entry name" value="Bactericidal permeability-increasing protein, domain 1"/>
    <property type="match status" value="1"/>
</dbReference>
<evidence type="ECO:0000313" key="6">
    <source>
        <dbReference type="EMBL" id="AFU08550.1"/>
    </source>
</evidence>
<evidence type="ECO:0000256" key="1">
    <source>
        <dbReference type="ARBA" id="ARBA00007292"/>
    </source>
</evidence>
<dbReference type="PANTHER" id="PTHR10504:SF131">
    <property type="entry name" value="BPI2 DOMAIN-CONTAINING PROTEIN"/>
    <property type="match status" value="1"/>
</dbReference>
<feature type="non-terminal residue" evidence="6">
    <location>
        <position position="483"/>
    </location>
</feature>
<feature type="domain" description="Lipid-binding serum glycoprotein C-terminal" evidence="5">
    <location>
        <begin position="281"/>
        <end position="478"/>
    </location>
</feature>
<evidence type="ECO:0000259" key="5">
    <source>
        <dbReference type="SMART" id="SM00329"/>
    </source>
</evidence>
<dbReference type="GO" id="GO:0008289">
    <property type="term" value="F:lipid binding"/>
    <property type="evidence" value="ECO:0007669"/>
    <property type="project" value="InterPro"/>
</dbReference>
<dbReference type="Pfam" id="PF02886">
    <property type="entry name" value="LBP_BPI_CETP_C"/>
    <property type="match status" value="1"/>
</dbReference>
<dbReference type="PANTHER" id="PTHR10504">
    <property type="entry name" value="BACTERICIDAL PERMEABILITY-INCREASING BPI PROTEIN-RELATED"/>
    <property type="match status" value="1"/>
</dbReference>
<dbReference type="AlphaFoldDB" id="K0F6W4"/>
<dbReference type="GO" id="GO:0005615">
    <property type="term" value="C:extracellular space"/>
    <property type="evidence" value="ECO:0007669"/>
    <property type="project" value="TreeGrafter"/>
</dbReference>
<comment type="similarity">
    <text evidence="1">Belongs to the BPI/LBP/Plunc superfamily. BPI/LBP family.</text>
</comment>
<evidence type="ECO:0000256" key="3">
    <source>
        <dbReference type="SAM" id="SignalP"/>
    </source>
</evidence>
<reference evidence="6" key="1">
    <citation type="submission" date="2012-07" db="EMBL/GenBank/DDBJ databases">
        <title>Molecular characterization of two secreted LBP/BPI proteins from a symbiotic marine nematode.</title>
        <authorList>
            <person name="Bauer L."/>
            <person name="Bulgheresi S."/>
        </authorList>
    </citation>
    <scope>NUCLEOTIDE SEQUENCE</scope>
</reference>
<name>K0F6W4_9BILA</name>
<dbReference type="InterPro" id="IPR032942">
    <property type="entry name" value="BPI/LBP/Plunc"/>
</dbReference>
<feature type="domain" description="Lipid-binding serum glycoprotein N-terminal" evidence="4">
    <location>
        <begin position="45"/>
        <end position="266"/>
    </location>
</feature>
<proteinExistence type="evidence at transcript level"/>
<evidence type="ECO:0000259" key="4">
    <source>
        <dbReference type="SMART" id="SM00328"/>
    </source>
</evidence>
<evidence type="ECO:0000256" key="2">
    <source>
        <dbReference type="ARBA" id="ARBA00023157"/>
    </source>
</evidence>